<reference evidence="2" key="1">
    <citation type="submission" date="2009-05" db="EMBL/GenBank/DDBJ databases">
        <title>Oryza sativa Japonica Group genomic DNA, chromosome 6, BAC clone:KMK0024M20, cultivar:Khau Mac Kho.</title>
        <authorList>
            <person name="Matsumoto T."/>
            <person name="Wu J."/>
            <person name="Kanamori H."/>
        </authorList>
    </citation>
    <scope>NUCLEOTIDE SEQUENCE</scope>
    <source>
        <strain evidence="2">W1943</strain>
    </source>
</reference>
<sequence length="153" mass="16461">MCVFYVLAHLLEGPSSHVYVNKDSNTEKVKLPEKIGCQKTSWYQSRPAGGRRRLNPSWPEAWRLEQGRECASAAARKSGASAARRGGRSRAAAGAELLLLLGAELAGAELLWAEARKKVLVNSWCWCSSGRSGSCSVVAGSQHSEDFASLVGV</sequence>
<evidence type="ECO:0000313" key="2">
    <source>
        <dbReference type="EMBL" id="BAX24707.1"/>
    </source>
</evidence>
<organism evidence="2">
    <name type="scientific">Oryza rufipogon</name>
    <name type="common">Brownbeard rice</name>
    <name type="synonym">Asian wild rice</name>
    <dbReference type="NCBI Taxonomy" id="4529"/>
    <lineage>
        <taxon>Eukaryota</taxon>
        <taxon>Viridiplantae</taxon>
        <taxon>Streptophyta</taxon>
        <taxon>Embryophyta</taxon>
        <taxon>Tracheophyta</taxon>
        <taxon>Spermatophyta</taxon>
        <taxon>Magnoliopsida</taxon>
        <taxon>Liliopsida</taxon>
        <taxon>Poales</taxon>
        <taxon>Poaceae</taxon>
        <taxon>BOP clade</taxon>
        <taxon>Oryzoideae</taxon>
        <taxon>Oryzeae</taxon>
        <taxon>Oryzinae</taxon>
        <taxon>Oryza</taxon>
    </lineage>
</organism>
<name>A0A1V1H6X2_ORYRU</name>
<proteinExistence type="predicted"/>
<protein>
    <submittedName>
        <fullName evidence="2">Uncharacterized protein</fullName>
    </submittedName>
</protein>
<dbReference type="EMBL" id="AP011455">
    <property type="protein sequence ID" value="BAX24707.1"/>
    <property type="molecule type" value="Genomic_DNA"/>
</dbReference>
<dbReference type="AlphaFoldDB" id="A0A1V1H6X2"/>
<accession>A0A1V1H6X2</accession>
<gene>
    <name evidence="2" type="primary">ORUFIa0016A19.1</name>
    <name evidence="1" type="synonym">ORUFIa0053F24.19</name>
</gene>
<evidence type="ECO:0000313" key="1">
    <source>
        <dbReference type="EMBL" id="BAX24705.1"/>
    </source>
</evidence>
<dbReference type="EMBL" id="AP011454">
    <property type="protein sequence ID" value="BAX24705.1"/>
    <property type="molecule type" value="Genomic_DNA"/>
</dbReference>